<sequence>MMFVALDEENRRVILTSHEQAQQLRNRSFHCPICKQRVLIKNGVVMPAHFAHRQRSDNEGEPESVEHLTGKSWLVTWLRLHQQAATLEYYDANIRQRADILVHRNPPKVLEFQASPLSIPDLKKRTTMYHARGWEVTWILGRRYQHNRGKRQARKFLTLEDNLLTLWYLNSQAGKLTRVQLMPTGRLLTYYVQRCSPKQCWQPELVDGLRQARHIGLSLQKRVPSWMTLQALAYQQHHNLHGVPWIVHHRSHPLRHFGIPELLLRVKWLLTFEGRTFTDRDNLNFWLAALPNVWTPLLPAGTLGTLIGKHWVELLQTAGFIRRDHLGYRWRQLPHWFTDIDHKLVARSCIAPSAKP</sequence>
<name>A0A809N0B1_LACRG</name>
<dbReference type="InterPro" id="IPR057253">
    <property type="entry name" value="CoiA-like_N"/>
</dbReference>
<dbReference type="InterPro" id="IPR010330">
    <property type="entry name" value="CoiA_nuc"/>
</dbReference>
<gene>
    <name evidence="3" type="ordered locus">LRHM_0820</name>
</gene>
<dbReference type="KEGG" id="lrg:LRHM_0820"/>
<feature type="domain" description="Competence protein CoiA nuclease-like" evidence="1">
    <location>
        <begin position="63"/>
        <end position="178"/>
    </location>
</feature>
<dbReference type="AlphaFoldDB" id="A0A809N0B1"/>
<evidence type="ECO:0000313" key="4">
    <source>
        <dbReference type="Proteomes" id="UP000002067"/>
    </source>
</evidence>
<organism evidence="3 4">
    <name type="scientific">Lacticaseibacillus rhamnosus (strain ATCC 53103 / LMG 18243 / GG)</name>
    <name type="common">Lactobacillus rhamnosus</name>
    <dbReference type="NCBI Taxonomy" id="568703"/>
    <lineage>
        <taxon>Bacteria</taxon>
        <taxon>Bacillati</taxon>
        <taxon>Bacillota</taxon>
        <taxon>Bacilli</taxon>
        <taxon>Lactobacillales</taxon>
        <taxon>Lactobacillaceae</taxon>
        <taxon>Lacticaseibacillus</taxon>
    </lineage>
</organism>
<dbReference type="Pfam" id="PF25164">
    <property type="entry name" value="CoiA_N"/>
    <property type="match status" value="1"/>
</dbReference>
<dbReference type="EMBL" id="AP011548">
    <property type="protein sequence ID" value="BAI41347.1"/>
    <property type="molecule type" value="Genomic_DNA"/>
</dbReference>
<protein>
    <submittedName>
        <fullName evidence="3">Competence protein</fullName>
    </submittedName>
</protein>
<reference evidence="3 4" key="1">
    <citation type="journal article" date="2009" name="J. Bacteriol.">
        <title>Complete genome sequence of the probiotic Lactobacillus rhamnosus ATCC 53103.</title>
        <authorList>
            <person name="Morita H."/>
            <person name="Toh H."/>
            <person name="Oshima K."/>
            <person name="Murakami M."/>
            <person name="Taylor T.D."/>
            <person name="Igimi S."/>
            <person name="Hattori M."/>
        </authorList>
    </citation>
    <scope>NUCLEOTIDE SEQUENCE [LARGE SCALE GENOMIC DNA]</scope>
    <source>
        <strain evidence="4">ATCC 53103 / LMG 18243 / GG [Tokyo]</strain>
    </source>
</reference>
<evidence type="ECO:0000259" key="2">
    <source>
        <dbReference type="Pfam" id="PF25164"/>
    </source>
</evidence>
<evidence type="ECO:0000313" key="3">
    <source>
        <dbReference type="EMBL" id="BAI41347.1"/>
    </source>
</evidence>
<dbReference type="Pfam" id="PF06054">
    <property type="entry name" value="CoiA_nuc"/>
    <property type="match status" value="1"/>
</dbReference>
<accession>A0A809N0B1</accession>
<dbReference type="Proteomes" id="UP000002067">
    <property type="component" value="Chromosome"/>
</dbReference>
<proteinExistence type="predicted"/>
<evidence type="ECO:0000259" key="1">
    <source>
        <dbReference type="Pfam" id="PF06054"/>
    </source>
</evidence>
<feature type="domain" description="Competence protein CoiA-like N-terminal" evidence="2">
    <location>
        <begin position="17"/>
        <end position="56"/>
    </location>
</feature>